<dbReference type="SMART" id="SM00256">
    <property type="entry name" value="FBOX"/>
    <property type="match status" value="1"/>
</dbReference>
<dbReference type="PANTHER" id="PTHR44259">
    <property type="entry name" value="OS07G0183000 PROTEIN-RELATED"/>
    <property type="match status" value="1"/>
</dbReference>
<dbReference type="InterPro" id="IPR005174">
    <property type="entry name" value="KIB1-4_b-propeller"/>
</dbReference>
<dbReference type="EMBL" id="BQKI01000009">
    <property type="protein sequence ID" value="GJN02056.1"/>
    <property type="molecule type" value="Genomic_DNA"/>
</dbReference>
<keyword evidence="3" id="KW-1185">Reference proteome</keyword>
<sequence length="280" mass="31467">MGPTSAVSIWAVGFQMVSPDRLGPYTGPSWSDLPIDILLSILQYLEVPQRVTFASVCRTWHNAAVAYGIPCSSVPWFMSWADLIDKKNVQGARTTCSFYHLLDVNKAYDVSFPRGCFVACCGASHGWLVLVNELSNLVLYNPFTMTMINLPPVTDFACVEAVYNKGSLEHYIFGNGRVHETNFLGTWFYQKAVLSCSPSKGVDSVVMIIHRDWLSFVKAGQSKWQVASTLPVRGSDRYTDCVYHDGRFYSVTLHGMVEEWNLDEPNGPTRKSRAPWTYSY</sequence>
<dbReference type="InterPro" id="IPR036047">
    <property type="entry name" value="F-box-like_dom_sf"/>
</dbReference>
<accession>A0AAV5CV59</accession>
<dbReference type="Pfam" id="PF03478">
    <property type="entry name" value="Beta-prop_KIB1-4"/>
    <property type="match status" value="1"/>
</dbReference>
<dbReference type="InterPro" id="IPR001810">
    <property type="entry name" value="F-box_dom"/>
</dbReference>
<dbReference type="Proteomes" id="UP001054889">
    <property type="component" value="Unassembled WGS sequence"/>
</dbReference>
<feature type="domain" description="F-box" evidence="1">
    <location>
        <begin position="27"/>
        <end position="83"/>
    </location>
</feature>
<organism evidence="2 3">
    <name type="scientific">Eleusine coracana subsp. coracana</name>
    <dbReference type="NCBI Taxonomy" id="191504"/>
    <lineage>
        <taxon>Eukaryota</taxon>
        <taxon>Viridiplantae</taxon>
        <taxon>Streptophyta</taxon>
        <taxon>Embryophyta</taxon>
        <taxon>Tracheophyta</taxon>
        <taxon>Spermatophyta</taxon>
        <taxon>Magnoliopsida</taxon>
        <taxon>Liliopsida</taxon>
        <taxon>Poales</taxon>
        <taxon>Poaceae</taxon>
        <taxon>PACMAD clade</taxon>
        <taxon>Chloridoideae</taxon>
        <taxon>Cynodonteae</taxon>
        <taxon>Eleusininae</taxon>
        <taxon>Eleusine</taxon>
    </lineage>
</organism>
<proteinExistence type="predicted"/>
<gene>
    <name evidence="2" type="primary">ga19372</name>
    <name evidence="2" type="ORF">PR202_ga19372</name>
</gene>
<dbReference type="SUPFAM" id="SSF81383">
    <property type="entry name" value="F-box domain"/>
    <property type="match status" value="1"/>
</dbReference>
<dbReference type="AlphaFoldDB" id="A0AAV5CV59"/>
<dbReference type="CDD" id="cd09917">
    <property type="entry name" value="F-box_SF"/>
    <property type="match status" value="1"/>
</dbReference>
<dbReference type="InterPro" id="IPR050942">
    <property type="entry name" value="F-box_BR-signaling"/>
</dbReference>
<comment type="caution">
    <text evidence="2">The sequence shown here is derived from an EMBL/GenBank/DDBJ whole genome shotgun (WGS) entry which is preliminary data.</text>
</comment>
<reference evidence="2" key="2">
    <citation type="submission" date="2021-12" db="EMBL/GenBank/DDBJ databases">
        <title>Resequencing data analysis of finger millet.</title>
        <authorList>
            <person name="Hatakeyama M."/>
            <person name="Aluri S."/>
            <person name="Balachadran M.T."/>
            <person name="Sivarajan S.R."/>
            <person name="Poveda L."/>
            <person name="Shimizu-Inatsugi R."/>
            <person name="Schlapbach R."/>
            <person name="Sreeman S.M."/>
            <person name="Shimizu K.K."/>
        </authorList>
    </citation>
    <scope>NUCLEOTIDE SEQUENCE</scope>
</reference>
<evidence type="ECO:0000313" key="3">
    <source>
        <dbReference type="Proteomes" id="UP001054889"/>
    </source>
</evidence>
<dbReference type="PANTHER" id="PTHR44259:SF77">
    <property type="entry name" value="OS04G0563401 PROTEIN"/>
    <property type="match status" value="1"/>
</dbReference>
<evidence type="ECO:0000313" key="2">
    <source>
        <dbReference type="EMBL" id="GJN02056.1"/>
    </source>
</evidence>
<name>A0AAV5CV59_ELECO</name>
<protein>
    <recommendedName>
        <fullName evidence="1">F-box domain-containing protein</fullName>
    </recommendedName>
</protein>
<dbReference type="Gene3D" id="1.20.1280.50">
    <property type="match status" value="1"/>
</dbReference>
<dbReference type="Pfam" id="PF00646">
    <property type="entry name" value="F-box"/>
    <property type="match status" value="1"/>
</dbReference>
<dbReference type="PROSITE" id="PS50181">
    <property type="entry name" value="FBOX"/>
    <property type="match status" value="1"/>
</dbReference>
<reference evidence="2" key="1">
    <citation type="journal article" date="2018" name="DNA Res.">
        <title>Multiple hybrid de novo genome assembly of finger millet, an orphan allotetraploid crop.</title>
        <authorList>
            <person name="Hatakeyama M."/>
            <person name="Aluri S."/>
            <person name="Balachadran M.T."/>
            <person name="Sivarajan S.R."/>
            <person name="Patrignani A."/>
            <person name="Gruter S."/>
            <person name="Poveda L."/>
            <person name="Shimizu-Inatsugi R."/>
            <person name="Baeten J."/>
            <person name="Francoijs K.J."/>
            <person name="Nataraja K.N."/>
            <person name="Reddy Y.A.N."/>
            <person name="Phadnis S."/>
            <person name="Ravikumar R.L."/>
            <person name="Schlapbach R."/>
            <person name="Sreeman S.M."/>
            <person name="Shimizu K.K."/>
        </authorList>
    </citation>
    <scope>NUCLEOTIDE SEQUENCE</scope>
</reference>
<evidence type="ECO:0000259" key="1">
    <source>
        <dbReference type="PROSITE" id="PS50181"/>
    </source>
</evidence>